<reference evidence="1" key="1">
    <citation type="submission" date="2023-05" db="EMBL/GenBank/DDBJ databases">
        <title>Mariniplasma microaerophilum sp. nov., a novel anaerobic mollicute isolated from terrestrial mud volcano, Taman Peninsula, Russia.</title>
        <authorList>
            <person name="Khomyakova M.A."/>
            <person name="Merkel A.Y."/>
            <person name="Slobodkin A.I."/>
        </authorList>
    </citation>
    <scope>NUCLEOTIDE SEQUENCE</scope>
    <source>
        <strain evidence="1">M4Ah</strain>
    </source>
</reference>
<gene>
    <name evidence="1" type="ORF">QJ521_04710</name>
</gene>
<dbReference type="Proteomes" id="UP001431532">
    <property type="component" value="Unassembled WGS sequence"/>
</dbReference>
<protein>
    <submittedName>
        <fullName evidence="1">Uncharacterized protein</fullName>
    </submittedName>
</protein>
<dbReference type="RefSeq" id="WP_282839282.1">
    <property type="nucleotide sequence ID" value="NZ_JASCXW010000012.1"/>
</dbReference>
<dbReference type="EMBL" id="JASCXW010000012">
    <property type="protein sequence ID" value="MDI6452858.1"/>
    <property type="molecule type" value="Genomic_DNA"/>
</dbReference>
<dbReference type="AlphaFoldDB" id="A0AAW6U4F0"/>
<organism evidence="1 2">
    <name type="scientific">Peloplasma aerotolerans</name>
    <dbReference type="NCBI Taxonomy" id="3044389"/>
    <lineage>
        <taxon>Bacteria</taxon>
        <taxon>Bacillati</taxon>
        <taxon>Mycoplasmatota</taxon>
        <taxon>Mollicutes</taxon>
        <taxon>Acholeplasmatales</taxon>
        <taxon>Acholeplasmataceae</taxon>
        <taxon>Peloplasma</taxon>
    </lineage>
</organism>
<keyword evidence="2" id="KW-1185">Reference proteome</keyword>
<comment type="caution">
    <text evidence="1">The sequence shown here is derived from an EMBL/GenBank/DDBJ whole genome shotgun (WGS) entry which is preliminary data.</text>
</comment>
<proteinExistence type="predicted"/>
<accession>A0AAW6U4F0</accession>
<sequence>MKKIIFVLGFLSVLLLFSGLFLSKANAVEFLNQNSLSEDNNYWRGMMNNNYDSISYEREYMHLSEEDRVVFDEIFAQELIASNIGEVTLEEAIELLDNIKRNILENNNNYTFQSYGSMMQNYNLRDSHCGNSEPFDSSYEWYYVHTYGADKDLLEQKYVELLQSVNYDELSVDDIIVNIAQAKEDAVIYLIESYPSND</sequence>
<evidence type="ECO:0000313" key="1">
    <source>
        <dbReference type="EMBL" id="MDI6452858.1"/>
    </source>
</evidence>
<name>A0AAW6U4F0_9MOLU</name>
<evidence type="ECO:0000313" key="2">
    <source>
        <dbReference type="Proteomes" id="UP001431532"/>
    </source>
</evidence>